<organism evidence="1 2">
    <name type="scientific">Paragonimus skrjabini miyazakii</name>
    <dbReference type="NCBI Taxonomy" id="59628"/>
    <lineage>
        <taxon>Eukaryota</taxon>
        <taxon>Metazoa</taxon>
        <taxon>Spiralia</taxon>
        <taxon>Lophotrochozoa</taxon>
        <taxon>Platyhelminthes</taxon>
        <taxon>Trematoda</taxon>
        <taxon>Digenea</taxon>
        <taxon>Plagiorchiida</taxon>
        <taxon>Troglotremata</taxon>
        <taxon>Troglotrematidae</taxon>
        <taxon>Paragonimus</taxon>
    </lineage>
</organism>
<protein>
    <recommendedName>
        <fullName evidence="3">Group XV phospholipase A2</fullName>
    </recommendedName>
</protein>
<dbReference type="Gene3D" id="3.40.50.1820">
    <property type="entry name" value="alpha/beta hydrolase"/>
    <property type="match status" value="2"/>
</dbReference>
<dbReference type="EMBL" id="JTDE01000021">
    <property type="protein sequence ID" value="KAF7262616.1"/>
    <property type="molecule type" value="Genomic_DNA"/>
</dbReference>
<keyword evidence="2" id="KW-1185">Reference proteome</keyword>
<dbReference type="InterPro" id="IPR003386">
    <property type="entry name" value="LACT/PDAT_acylTrfase"/>
</dbReference>
<reference evidence="1" key="1">
    <citation type="submission" date="2019-07" db="EMBL/GenBank/DDBJ databases">
        <title>Annotation for the trematode Paragonimus miyazaki's.</title>
        <authorList>
            <person name="Choi Y.-J."/>
        </authorList>
    </citation>
    <scope>NUCLEOTIDE SEQUENCE</scope>
    <source>
        <strain evidence="1">Japan</strain>
    </source>
</reference>
<name>A0A8S9ZA35_9TREM</name>
<dbReference type="Proteomes" id="UP000822476">
    <property type="component" value="Unassembled WGS sequence"/>
</dbReference>
<evidence type="ECO:0000313" key="1">
    <source>
        <dbReference type="EMBL" id="KAF7262616.1"/>
    </source>
</evidence>
<accession>A0A8S9ZA35</accession>
<dbReference type="GO" id="GO:0006629">
    <property type="term" value="P:lipid metabolic process"/>
    <property type="evidence" value="ECO:0007669"/>
    <property type="project" value="InterPro"/>
</dbReference>
<dbReference type="GO" id="GO:0008374">
    <property type="term" value="F:O-acyltransferase activity"/>
    <property type="evidence" value="ECO:0007669"/>
    <property type="project" value="InterPro"/>
</dbReference>
<evidence type="ECO:0000313" key="2">
    <source>
        <dbReference type="Proteomes" id="UP000822476"/>
    </source>
</evidence>
<dbReference type="OrthoDB" id="190846at2759"/>
<dbReference type="SUPFAM" id="SSF53474">
    <property type="entry name" value="alpha/beta-Hydrolases"/>
    <property type="match status" value="1"/>
</dbReference>
<proteinExistence type="predicted"/>
<sequence>MHTSELLFLTGLFSIVNPRLFETLSVQSKHPVILIPGDGGSRAYVRLKTSPLSFPRLMWLTLDVFIFPKYFTNMFELKFDRNLNKSYDNENYEITFPGWGETYSVEYLDSFPHCFDPFFKRNISIHGAPYDFRRAPNENQWFQKALSQLIEDTYQRNGLSPVVLVAHSMGNLYTHSFLRAQTSAWKKKYIKAYIAVSAPFGGTVKVPKTCASGDNAGAFFVSPLAFRRLHRSFPSLTFMAPDLRLWSPNEKIIITPKRNYSVHEMKQFFDYINYTDGYQMMQATKAGHDFFEGPTDVEEVYCVYGTQVATMEQLIYTVSAQDQIPQLVEGDGDGTVNLRSLEVCRRWKKVIPIPLPGGEHRAILKDERLIELIRQVAGSS</sequence>
<evidence type="ECO:0008006" key="3">
    <source>
        <dbReference type="Google" id="ProtNLM"/>
    </source>
</evidence>
<comment type="caution">
    <text evidence="1">The sequence shown here is derived from an EMBL/GenBank/DDBJ whole genome shotgun (WGS) entry which is preliminary data.</text>
</comment>
<dbReference type="InterPro" id="IPR029058">
    <property type="entry name" value="AB_hydrolase_fold"/>
</dbReference>
<dbReference type="Pfam" id="PF02450">
    <property type="entry name" value="LCAT"/>
    <property type="match status" value="2"/>
</dbReference>
<dbReference type="AlphaFoldDB" id="A0A8S9ZA35"/>
<dbReference type="PANTHER" id="PTHR11440">
    <property type="entry name" value="LECITHIN-CHOLESTEROL ACYLTRANSFERASE-RELATED"/>
    <property type="match status" value="1"/>
</dbReference>
<gene>
    <name evidence="1" type="ORF">EG68_00093</name>
</gene>